<gene>
    <name evidence="1" type="ORF">ABID56_001362</name>
</gene>
<name>A0ABV2KW03_9BACI</name>
<comment type="caution">
    <text evidence="1">The sequence shown here is derived from an EMBL/GenBank/DDBJ whole genome shotgun (WGS) entry which is preliminary data.</text>
</comment>
<evidence type="ECO:0000313" key="2">
    <source>
        <dbReference type="Proteomes" id="UP001549167"/>
    </source>
</evidence>
<reference evidence="1 2" key="1">
    <citation type="submission" date="2024-06" db="EMBL/GenBank/DDBJ databases">
        <title>Genomic Encyclopedia of Type Strains, Phase IV (KMG-IV): sequencing the most valuable type-strain genomes for metagenomic binning, comparative biology and taxonomic classification.</title>
        <authorList>
            <person name="Goeker M."/>
        </authorList>
    </citation>
    <scope>NUCLEOTIDE SEQUENCE [LARGE SCALE GENOMIC DNA]</scope>
    <source>
        <strain evidence="1 2">DSM 23520</strain>
    </source>
</reference>
<accession>A0ABV2KW03</accession>
<protein>
    <submittedName>
        <fullName evidence="1">Uncharacterized protein</fullName>
    </submittedName>
</protein>
<proteinExistence type="predicted"/>
<dbReference type="EMBL" id="JBEPMX010000006">
    <property type="protein sequence ID" value="MET3683267.1"/>
    <property type="molecule type" value="Genomic_DNA"/>
</dbReference>
<keyword evidence="2" id="KW-1185">Reference proteome</keyword>
<evidence type="ECO:0000313" key="1">
    <source>
        <dbReference type="EMBL" id="MET3683267.1"/>
    </source>
</evidence>
<sequence>MAKYYFHDKDYRKTIYDVITNWKQNCLLNDGSLIWEGEAIWTQDNIRRFDTIFVNSPDDSSDTFDGKLEKQLDGEVESVYKFVIELMYIYYIFPSNSSNTFETKIGKLEKIAHWGGIQLNRENKVFNALDGGLGSPGSGYNSHRYHEISFLNSIVKQLKDQPIEERENILNQPWELKQFVDDIRQTFGKKLQTQHIILHLLQPAYFERIVSWGHKQKVKNTFGYIVQDSNSHDMDYQLLQIREKLEEQYGKDIDFYDHNDIRKRV</sequence>
<dbReference type="Proteomes" id="UP001549167">
    <property type="component" value="Unassembled WGS sequence"/>
</dbReference>
<dbReference type="RefSeq" id="WP_354219849.1">
    <property type="nucleotide sequence ID" value="NZ_JBEPMX010000006.1"/>
</dbReference>
<organism evidence="1 2">
    <name type="scientific">Alkalibacillus flavidus</name>
    <dbReference type="NCBI Taxonomy" id="546021"/>
    <lineage>
        <taxon>Bacteria</taxon>
        <taxon>Bacillati</taxon>
        <taxon>Bacillota</taxon>
        <taxon>Bacilli</taxon>
        <taxon>Bacillales</taxon>
        <taxon>Bacillaceae</taxon>
        <taxon>Alkalibacillus</taxon>
    </lineage>
</organism>